<reference evidence="2" key="1">
    <citation type="submission" date="2022-07" db="EMBL/GenBank/DDBJ databases">
        <title>Phylogenomic reconstructions and comparative analyses of Kickxellomycotina fungi.</title>
        <authorList>
            <person name="Reynolds N.K."/>
            <person name="Stajich J.E."/>
            <person name="Barry K."/>
            <person name="Grigoriev I.V."/>
            <person name="Crous P."/>
            <person name="Smith M.E."/>
        </authorList>
    </citation>
    <scope>NUCLEOTIDE SEQUENCE</scope>
    <source>
        <strain evidence="2">RSA 476</strain>
    </source>
</reference>
<dbReference type="AlphaFoldDB" id="A0A9W8M7C6"/>
<evidence type="ECO:0000256" key="1">
    <source>
        <dbReference type="SAM" id="MobiDB-lite"/>
    </source>
</evidence>
<sequence length="560" mass="60493">MDNPARDQGDEPNAPVLTLRTFAEKLKRSTDAVKAHNFVLAHFIQILATRATGSAANSHVAELALLRQLLTAPITRRSTAPLSVSSPIAGSATASVSLPRQLTTNLPVGRATAPEKRKGRAAPGDRQATPPLHKRQRIGPQVVEVIEISSDEEGNGPSASMQASTPLFFPTMPPSASSPVAATVAGSFAASVTLTRLTTATPSTARLTWPQKGKGRAPPDDGPPTPQLHMRQRVDPWAVKEIVISSDEEGDEPSVNMRASSSARSALLNVSYSSRLGMHLSISDHDHGDNADHDSAEENGSATVIRDGSGEVVTSMRVSVVFGSFFYMTFPMLATLYRRKFGCRLIPEGADPQVVHKALGALEGFRLHLIPVKSTGSDQAVSLTVLLRDGSEFDTMCQDLKRRLGLTSKPISPIPGPLLCYSVVRLGCIPLGQLSGDVLQGMLPTITGVDFDMLPIVTSKGIRRMSYDNICRTACKWVHDLCRFTIKGGHMDKTMDVAVNCYKAYMSSCHAKRNPNADLDPKGKIAKRMLKDDVCHSQLLLGIRKPEFRTLFKQLAHDQG</sequence>
<feature type="region of interest" description="Disordered" evidence="1">
    <location>
        <begin position="281"/>
        <end position="303"/>
    </location>
</feature>
<comment type="caution">
    <text evidence="2">The sequence shown here is derived from an EMBL/GenBank/DDBJ whole genome shotgun (WGS) entry which is preliminary data.</text>
</comment>
<evidence type="ECO:0000313" key="3">
    <source>
        <dbReference type="Proteomes" id="UP001140074"/>
    </source>
</evidence>
<organism evidence="2 3">
    <name type="scientific">Coemansia aciculifera</name>
    <dbReference type="NCBI Taxonomy" id="417176"/>
    <lineage>
        <taxon>Eukaryota</taxon>
        <taxon>Fungi</taxon>
        <taxon>Fungi incertae sedis</taxon>
        <taxon>Zoopagomycota</taxon>
        <taxon>Kickxellomycotina</taxon>
        <taxon>Kickxellomycetes</taxon>
        <taxon>Kickxellales</taxon>
        <taxon>Kickxellaceae</taxon>
        <taxon>Coemansia</taxon>
    </lineage>
</organism>
<protein>
    <submittedName>
        <fullName evidence="2">Uncharacterized protein</fullName>
    </submittedName>
</protein>
<dbReference type="EMBL" id="JANBUY010000023">
    <property type="protein sequence ID" value="KAJ2867202.1"/>
    <property type="molecule type" value="Genomic_DNA"/>
</dbReference>
<evidence type="ECO:0000313" key="2">
    <source>
        <dbReference type="EMBL" id="KAJ2867202.1"/>
    </source>
</evidence>
<gene>
    <name evidence="2" type="ORF">GGH94_001005</name>
</gene>
<dbReference type="Proteomes" id="UP001140074">
    <property type="component" value="Unassembled WGS sequence"/>
</dbReference>
<name>A0A9W8M7C6_9FUNG</name>
<feature type="region of interest" description="Disordered" evidence="1">
    <location>
        <begin position="202"/>
        <end position="229"/>
    </location>
</feature>
<keyword evidence="3" id="KW-1185">Reference proteome</keyword>
<feature type="compositionally biased region" description="Basic and acidic residues" evidence="1">
    <location>
        <begin position="282"/>
        <end position="296"/>
    </location>
</feature>
<proteinExistence type="predicted"/>
<feature type="region of interest" description="Disordered" evidence="1">
    <location>
        <begin position="106"/>
        <end position="137"/>
    </location>
</feature>
<accession>A0A9W8M7C6</accession>